<evidence type="ECO:0000313" key="1">
    <source>
        <dbReference type="EMBL" id="QHT99350.1"/>
    </source>
</evidence>
<dbReference type="AlphaFoldDB" id="A0A6C0J3J1"/>
<dbReference type="EMBL" id="MN740307">
    <property type="protein sequence ID" value="QHT99350.1"/>
    <property type="molecule type" value="Genomic_DNA"/>
</dbReference>
<sequence length="254" mass="29140">MNKNTMTTESNIIESIIQDAITKTEESCNDSLFNKLKQDNVSQKFQKEVQGYHLICEAPIKEALWEEINKNIACCACDVKDEAKGNHKSGKDMQFDEFGISMKSAKMEKNKISISSYRLTTVCSDKNPGNPSEIVKEISQRDSSFEYYSVLLREELEDNILQYYWCVIPKTCPIFNIQDNDLQPKMGKTGKNKGIQVGWETKYISITFSMSSQLWIHLIFDDIKPYIVSSIKVDNSNKKISYTDIFNIKACFLP</sequence>
<name>A0A6C0J3J1_9ZZZZ</name>
<accession>A0A6C0J3J1</accession>
<proteinExistence type="predicted"/>
<protein>
    <submittedName>
        <fullName evidence="1">Uncharacterized protein</fullName>
    </submittedName>
</protein>
<organism evidence="1">
    <name type="scientific">viral metagenome</name>
    <dbReference type="NCBI Taxonomy" id="1070528"/>
    <lineage>
        <taxon>unclassified sequences</taxon>
        <taxon>metagenomes</taxon>
        <taxon>organismal metagenomes</taxon>
    </lineage>
</organism>
<reference evidence="1" key="1">
    <citation type="journal article" date="2020" name="Nature">
        <title>Giant virus diversity and host interactions through global metagenomics.</title>
        <authorList>
            <person name="Schulz F."/>
            <person name="Roux S."/>
            <person name="Paez-Espino D."/>
            <person name="Jungbluth S."/>
            <person name="Walsh D.A."/>
            <person name="Denef V.J."/>
            <person name="McMahon K.D."/>
            <person name="Konstantinidis K.T."/>
            <person name="Eloe-Fadrosh E.A."/>
            <person name="Kyrpides N.C."/>
            <person name="Woyke T."/>
        </authorList>
    </citation>
    <scope>NUCLEOTIDE SEQUENCE</scope>
    <source>
        <strain evidence="1">GVMAG-M-3300025699-48</strain>
    </source>
</reference>